<keyword evidence="2" id="KW-1185">Reference proteome</keyword>
<dbReference type="AlphaFoldDB" id="A0A1R3HC85"/>
<dbReference type="Proteomes" id="UP000188268">
    <property type="component" value="Unassembled WGS sequence"/>
</dbReference>
<name>A0A1R3HC85_COCAP</name>
<proteinExistence type="predicted"/>
<gene>
    <name evidence="1" type="ORF">CCACVL1_20154</name>
</gene>
<protein>
    <submittedName>
        <fullName evidence="1">Uncharacterized protein</fullName>
    </submittedName>
</protein>
<dbReference type="EMBL" id="AWWV01012311">
    <property type="protein sequence ID" value="OMO67984.1"/>
    <property type="molecule type" value="Genomic_DNA"/>
</dbReference>
<accession>A0A1R3HC85</accession>
<reference evidence="1 2" key="1">
    <citation type="submission" date="2013-09" db="EMBL/GenBank/DDBJ databases">
        <title>Corchorus capsularis genome sequencing.</title>
        <authorList>
            <person name="Alam M."/>
            <person name="Haque M.S."/>
            <person name="Islam M.S."/>
            <person name="Emdad E.M."/>
            <person name="Islam M.M."/>
            <person name="Ahmed B."/>
            <person name="Halim A."/>
            <person name="Hossen Q.M.M."/>
            <person name="Hossain M.Z."/>
            <person name="Ahmed R."/>
            <person name="Khan M.M."/>
            <person name="Islam R."/>
            <person name="Rashid M.M."/>
            <person name="Khan S.A."/>
            <person name="Rahman M.S."/>
            <person name="Alam M."/>
        </authorList>
    </citation>
    <scope>NUCLEOTIDE SEQUENCE [LARGE SCALE GENOMIC DNA]</scope>
    <source>
        <strain evidence="2">cv. CVL-1</strain>
        <tissue evidence="1">Whole seedling</tissue>
    </source>
</reference>
<comment type="caution">
    <text evidence="1">The sequence shown here is derived from an EMBL/GenBank/DDBJ whole genome shotgun (WGS) entry which is preliminary data.</text>
</comment>
<sequence length="20" mass="2163">MAPMQPLSLILKEAALVAHE</sequence>
<evidence type="ECO:0000313" key="1">
    <source>
        <dbReference type="EMBL" id="OMO67984.1"/>
    </source>
</evidence>
<evidence type="ECO:0000313" key="2">
    <source>
        <dbReference type="Proteomes" id="UP000188268"/>
    </source>
</evidence>
<organism evidence="1 2">
    <name type="scientific">Corchorus capsularis</name>
    <name type="common">Jute</name>
    <dbReference type="NCBI Taxonomy" id="210143"/>
    <lineage>
        <taxon>Eukaryota</taxon>
        <taxon>Viridiplantae</taxon>
        <taxon>Streptophyta</taxon>
        <taxon>Embryophyta</taxon>
        <taxon>Tracheophyta</taxon>
        <taxon>Spermatophyta</taxon>
        <taxon>Magnoliopsida</taxon>
        <taxon>eudicotyledons</taxon>
        <taxon>Gunneridae</taxon>
        <taxon>Pentapetalae</taxon>
        <taxon>rosids</taxon>
        <taxon>malvids</taxon>
        <taxon>Malvales</taxon>
        <taxon>Malvaceae</taxon>
        <taxon>Grewioideae</taxon>
        <taxon>Apeibeae</taxon>
        <taxon>Corchorus</taxon>
    </lineage>
</organism>